<evidence type="ECO:0000313" key="3">
    <source>
        <dbReference type="Proteomes" id="UP001419910"/>
    </source>
</evidence>
<keyword evidence="1" id="KW-0472">Membrane</keyword>
<protein>
    <submittedName>
        <fullName evidence="2">Uncharacterized protein</fullName>
    </submittedName>
</protein>
<evidence type="ECO:0000313" key="2">
    <source>
        <dbReference type="EMBL" id="MEN2791465.1"/>
    </source>
</evidence>
<feature type="transmembrane region" description="Helical" evidence="1">
    <location>
        <begin position="145"/>
        <end position="168"/>
    </location>
</feature>
<name>A0ABU9Y6M7_9SPHN</name>
<organism evidence="2 3">
    <name type="scientific">Sphingomonas oligophenolica</name>
    <dbReference type="NCBI Taxonomy" id="301154"/>
    <lineage>
        <taxon>Bacteria</taxon>
        <taxon>Pseudomonadati</taxon>
        <taxon>Pseudomonadota</taxon>
        <taxon>Alphaproteobacteria</taxon>
        <taxon>Sphingomonadales</taxon>
        <taxon>Sphingomonadaceae</taxon>
        <taxon>Sphingomonas</taxon>
    </lineage>
</organism>
<keyword evidence="1" id="KW-1133">Transmembrane helix</keyword>
<evidence type="ECO:0000256" key="1">
    <source>
        <dbReference type="SAM" id="Phobius"/>
    </source>
</evidence>
<feature type="transmembrane region" description="Helical" evidence="1">
    <location>
        <begin position="6"/>
        <end position="22"/>
    </location>
</feature>
<keyword evidence="1" id="KW-0812">Transmembrane</keyword>
<sequence>MTELEWTGAVAGAVVVTGAMLPKAARLWILAHPAIWLPMACIVACHLLVGGLGAARAYQEASGPSKARLEAALSKIIPANLAKFAAHDINLIGYLFVWRRSADVPAGMIPFDYYRHVRPILFAFLAIAAIEAFAAHFLFMHARPIIKWIVFAVDDIGLLYLLAFILSLPKLPVLVSREGLRVRAGVLVDQWIPMEEIASAGRVISLAAEDKSRMLKASLMAYPNVIVTLKRPLKLKLPFRGERAIELIGLHPDDAAGFIQTLNGMVASRVATA</sequence>
<feature type="transmembrane region" description="Helical" evidence="1">
    <location>
        <begin position="76"/>
        <end position="98"/>
    </location>
</feature>
<dbReference type="RefSeq" id="WP_343890410.1">
    <property type="nucleotide sequence ID" value="NZ_BAAAEH010000032.1"/>
</dbReference>
<keyword evidence="3" id="KW-1185">Reference proteome</keyword>
<feature type="transmembrane region" description="Helical" evidence="1">
    <location>
        <begin position="34"/>
        <end position="56"/>
    </location>
</feature>
<proteinExistence type="predicted"/>
<reference evidence="2 3" key="1">
    <citation type="submission" date="2024-05" db="EMBL/GenBank/DDBJ databases">
        <authorList>
            <person name="Liu Q."/>
            <person name="Xin Y.-H."/>
        </authorList>
    </citation>
    <scope>NUCLEOTIDE SEQUENCE [LARGE SCALE GENOMIC DNA]</scope>
    <source>
        <strain evidence="2 3">CGMCC 1.10181</strain>
    </source>
</reference>
<feature type="transmembrane region" description="Helical" evidence="1">
    <location>
        <begin position="119"/>
        <end position="139"/>
    </location>
</feature>
<dbReference type="Proteomes" id="UP001419910">
    <property type="component" value="Unassembled WGS sequence"/>
</dbReference>
<dbReference type="EMBL" id="JBDIME010000017">
    <property type="protein sequence ID" value="MEN2791465.1"/>
    <property type="molecule type" value="Genomic_DNA"/>
</dbReference>
<gene>
    <name evidence="2" type="ORF">ABC974_17645</name>
</gene>
<accession>A0ABU9Y6M7</accession>
<comment type="caution">
    <text evidence="2">The sequence shown here is derived from an EMBL/GenBank/DDBJ whole genome shotgun (WGS) entry which is preliminary data.</text>
</comment>